<dbReference type="Pfam" id="PF01497">
    <property type="entry name" value="Peripla_BP_2"/>
    <property type="match status" value="1"/>
</dbReference>
<evidence type="ECO:0000259" key="6">
    <source>
        <dbReference type="PROSITE" id="PS50983"/>
    </source>
</evidence>
<dbReference type="PROSITE" id="PS50983">
    <property type="entry name" value="FE_B12_PBP"/>
    <property type="match status" value="1"/>
</dbReference>
<evidence type="ECO:0000256" key="1">
    <source>
        <dbReference type="ARBA" id="ARBA00004196"/>
    </source>
</evidence>
<comment type="caution">
    <text evidence="7">The sequence shown here is derived from an EMBL/GenBank/DDBJ whole genome shotgun (WGS) entry which is preliminary data.</text>
</comment>
<dbReference type="InterPro" id="IPR002491">
    <property type="entry name" value="ABC_transptr_periplasmic_BD"/>
</dbReference>
<dbReference type="RefSeq" id="WP_031589493.1">
    <property type="nucleotide sequence ID" value="NZ_JNKN01000024.1"/>
</dbReference>
<feature type="chain" id="PRO_5039177915" evidence="5">
    <location>
        <begin position="20"/>
        <end position="332"/>
    </location>
</feature>
<dbReference type="PANTHER" id="PTHR30532">
    <property type="entry name" value="IRON III DICITRATE-BINDING PERIPLASMIC PROTEIN"/>
    <property type="match status" value="1"/>
</dbReference>
<evidence type="ECO:0000313" key="8">
    <source>
        <dbReference type="Proteomes" id="UP000051841"/>
    </source>
</evidence>
<keyword evidence="8" id="KW-1185">Reference proteome</keyword>
<protein>
    <submittedName>
        <fullName evidence="7">Iron ABC transporter permease</fullName>
    </submittedName>
</protein>
<evidence type="ECO:0000256" key="4">
    <source>
        <dbReference type="ARBA" id="ARBA00022729"/>
    </source>
</evidence>
<evidence type="ECO:0000256" key="5">
    <source>
        <dbReference type="SAM" id="SignalP"/>
    </source>
</evidence>
<feature type="domain" description="Fe/B12 periplasmic-binding" evidence="6">
    <location>
        <begin position="53"/>
        <end position="329"/>
    </location>
</feature>
<dbReference type="PANTHER" id="PTHR30532:SF24">
    <property type="entry name" value="FERRIC ENTEROBACTIN-BINDING PERIPLASMIC PROTEIN FEPB"/>
    <property type="match status" value="1"/>
</dbReference>
<dbReference type="Gene3D" id="3.40.50.1980">
    <property type="entry name" value="Nitrogenase molybdenum iron protein domain"/>
    <property type="match status" value="2"/>
</dbReference>
<keyword evidence="4 5" id="KW-0732">Signal</keyword>
<gene>
    <name evidence="7" type="ORF">IV49_GL000832</name>
</gene>
<comment type="similarity">
    <text evidence="2">Belongs to the bacterial solute-binding protein 8 family.</text>
</comment>
<dbReference type="EMBL" id="JQBL01000020">
    <property type="protein sequence ID" value="KRN49787.1"/>
    <property type="molecule type" value="Genomic_DNA"/>
</dbReference>
<keyword evidence="3" id="KW-0813">Transport</keyword>
<feature type="signal peptide" evidence="5">
    <location>
        <begin position="1"/>
        <end position="19"/>
    </location>
</feature>
<dbReference type="PATRIC" id="fig|1410657.5.peg.868"/>
<dbReference type="GO" id="GO:0030288">
    <property type="term" value="C:outer membrane-bounded periplasmic space"/>
    <property type="evidence" value="ECO:0007669"/>
    <property type="project" value="TreeGrafter"/>
</dbReference>
<sequence>MKKVIAMLSSILLALSVVGCSSTKKSSTSSTDQYPLTLTHAFGTTTIEKEPKRVAAIGWENGDTPLALGIVPVGVSRSNYGAETKNHLHVWADQAFKKLGENNPVVFDDTDGWDYEAIAKTKPDVIIASYSGMTKEEYETLSKIAPVLPYKKNAWQTTWRDQTIENATALGKKKEGEELVKKTETLIKEKLSSYPDLKGKKSAFMWFSAEDLSKFYVYTLKDPRAAYLQDLSLEVPESIKSIDSKDFSLTVSREKASTFKDVELIVTYGDEALLKKMQSDPLLSQIPAIKNGAVVLLSSDSELAAGTTPSILSIPHNLDNYLKVINEAAKKA</sequence>
<dbReference type="CDD" id="cd01146">
    <property type="entry name" value="FhuD"/>
    <property type="match status" value="1"/>
</dbReference>
<dbReference type="InterPro" id="IPR051313">
    <property type="entry name" value="Bact_iron-sidero_bind"/>
</dbReference>
<dbReference type="AlphaFoldDB" id="A0A0R2HBN8"/>
<evidence type="ECO:0000256" key="2">
    <source>
        <dbReference type="ARBA" id="ARBA00008814"/>
    </source>
</evidence>
<dbReference type="Proteomes" id="UP000051841">
    <property type="component" value="Unassembled WGS sequence"/>
</dbReference>
<dbReference type="SUPFAM" id="SSF53807">
    <property type="entry name" value="Helical backbone' metal receptor"/>
    <property type="match status" value="1"/>
</dbReference>
<accession>A0A0R2HBN8</accession>
<evidence type="ECO:0000313" key="7">
    <source>
        <dbReference type="EMBL" id="KRN49787.1"/>
    </source>
</evidence>
<reference evidence="7 8" key="1">
    <citation type="journal article" date="2015" name="Genome Announc.">
        <title>Expanding the biotechnology potential of lactobacilli through comparative genomics of 213 strains and associated genera.</title>
        <authorList>
            <person name="Sun Z."/>
            <person name="Harris H.M."/>
            <person name="McCann A."/>
            <person name="Guo C."/>
            <person name="Argimon S."/>
            <person name="Zhang W."/>
            <person name="Yang X."/>
            <person name="Jeffery I.B."/>
            <person name="Cooney J.C."/>
            <person name="Kagawa T.F."/>
            <person name="Liu W."/>
            <person name="Song Y."/>
            <person name="Salvetti E."/>
            <person name="Wrobel A."/>
            <person name="Rasinkangas P."/>
            <person name="Parkhill J."/>
            <person name="Rea M.C."/>
            <person name="O'Sullivan O."/>
            <person name="Ritari J."/>
            <person name="Douillard F.P."/>
            <person name="Paul Ross R."/>
            <person name="Yang R."/>
            <person name="Briner A.E."/>
            <person name="Felis G.E."/>
            <person name="de Vos W.M."/>
            <person name="Barrangou R."/>
            <person name="Klaenhammer T.R."/>
            <person name="Caufield P.W."/>
            <person name="Cui Y."/>
            <person name="Zhang H."/>
            <person name="O'Toole P.W."/>
        </authorList>
    </citation>
    <scope>NUCLEOTIDE SEQUENCE [LARGE SCALE GENOMIC DNA]</scope>
    <source>
        <strain evidence="7 8">DSM 20405</strain>
    </source>
</reference>
<comment type="subcellular location">
    <subcellularLocation>
        <location evidence="1">Cell envelope</location>
    </subcellularLocation>
</comment>
<name>A0A0R2HBN8_9FIRM</name>
<organism evidence="7 8">
    <name type="scientific">Kandleria vitulina DSM 20405</name>
    <dbReference type="NCBI Taxonomy" id="1410657"/>
    <lineage>
        <taxon>Bacteria</taxon>
        <taxon>Bacillati</taxon>
        <taxon>Bacillota</taxon>
        <taxon>Erysipelotrichia</taxon>
        <taxon>Erysipelotrichales</taxon>
        <taxon>Coprobacillaceae</taxon>
        <taxon>Kandleria</taxon>
    </lineage>
</organism>
<dbReference type="GO" id="GO:1901678">
    <property type="term" value="P:iron coordination entity transport"/>
    <property type="evidence" value="ECO:0007669"/>
    <property type="project" value="UniProtKB-ARBA"/>
</dbReference>
<proteinExistence type="inferred from homology"/>
<dbReference type="PROSITE" id="PS51257">
    <property type="entry name" value="PROKAR_LIPOPROTEIN"/>
    <property type="match status" value="1"/>
</dbReference>
<evidence type="ECO:0000256" key="3">
    <source>
        <dbReference type="ARBA" id="ARBA00022448"/>
    </source>
</evidence>